<protein>
    <submittedName>
        <fullName evidence="2">Uncharacterized protein</fullName>
    </submittedName>
</protein>
<accession>A0A7W7SM54</accession>
<evidence type="ECO:0000313" key="2">
    <source>
        <dbReference type="EMBL" id="MBB4957171.1"/>
    </source>
</evidence>
<dbReference type="Proteomes" id="UP000578819">
    <property type="component" value="Unassembled WGS sequence"/>
</dbReference>
<comment type="caution">
    <text evidence="2">The sequence shown here is derived from an EMBL/GenBank/DDBJ whole genome shotgun (WGS) entry which is preliminary data.</text>
</comment>
<dbReference type="AlphaFoldDB" id="A0A7W7SM54"/>
<dbReference type="EMBL" id="JACHJW010000001">
    <property type="protein sequence ID" value="MBB4957171.1"/>
    <property type="molecule type" value="Genomic_DNA"/>
</dbReference>
<keyword evidence="3" id="KW-1185">Reference proteome</keyword>
<proteinExistence type="predicted"/>
<dbReference type="InterPro" id="IPR046038">
    <property type="entry name" value="DUF5996"/>
</dbReference>
<organism evidence="2 3">
    <name type="scientific">Micromonospora polyrhachis</name>
    <dbReference type="NCBI Taxonomy" id="1282883"/>
    <lineage>
        <taxon>Bacteria</taxon>
        <taxon>Bacillati</taxon>
        <taxon>Actinomycetota</taxon>
        <taxon>Actinomycetes</taxon>
        <taxon>Micromonosporales</taxon>
        <taxon>Micromonosporaceae</taxon>
        <taxon>Micromonospora</taxon>
    </lineage>
</organism>
<sequence>MRFSGRQAQQPDTVDPVTREAYSHEVISAGCWRFVPVTRCIRLVVVVAVLVAGLAGCQTIAGRQCLTG</sequence>
<dbReference type="Pfam" id="PF19459">
    <property type="entry name" value="DUF5996"/>
    <property type="match status" value="1"/>
</dbReference>
<reference evidence="2 3" key="1">
    <citation type="submission" date="2020-08" db="EMBL/GenBank/DDBJ databases">
        <title>Sequencing the genomes of 1000 actinobacteria strains.</title>
        <authorList>
            <person name="Klenk H.-P."/>
        </authorList>
    </citation>
    <scope>NUCLEOTIDE SEQUENCE [LARGE SCALE GENOMIC DNA]</scope>
    <source>
        <strain evidence="2 3">DSM 45886</strain>
    </source>
</reference>
<feature type="transmembrane region" description="Helical" evidence="1">
    <location>
        <begin position="43"/>
        <end position="61"/>
    </location>
</feature>
<name>A0A7W7SM54_9ACTN</name>
<keyword evidence="1" id="KW-0812">Transmembrane</keyword>
<evidence type="ECO:0000256" key="1">
    <source>
        <dbReference type="SAM" id="Phobius"/>
    </source>
</evidence>
<keyword evidence="1" id="KW-0472">Membrane</keyword>
<gene>
    <name evidence="2" type="ORF">FHR38_000904</name>
</gene>
<keyword evidence="1" id="KW-1133">Transmembrane helix</keyword>
<evidence type="ECO:0000313" key="3">
    <source>
        <dbReference type="Proteomes" id="UP000578819"/>
    </source>
</evidence>